<evidence type="ECO:0000313" key="1">
    <source>
        <dbReference type="WBParaSite" id="ECPE_0001033501-mRNA-1"/>
    </source>
</evidence>
<protein>
    <submittedName>
        <fullName evidence="1">Transcriptional regulator</fullName>
    </submittedName>
</protein>
<reference evidence="1" key="1">
    <citation type="submission" date="2016-06" db="UniProtKB">
        <authorList>
            <consortium name="WormBaseParasite"/>
        </authorList>
    </citation>
    <scope>IDENTIFICATION</scope>
</reference>
<dbReference type="WBParaSite" id="ECPE_0001033501-mRNA-1">
    <property type="protein sequence ID" value="ECPE_0001033501-mRNA-1"/>
    <property type="gene ID" value="ECPE_0001033501"/>
</dbReference>
<organism evidence="1">
    <name type="scientific">Echinostoma caproni</name>
    <dbReference type="NCBI Taxonomy" id="27848"/>
    <lineage>
        <taxon>Eukaryota</taxon>
        <taxon>Metazoa</taxon>
        <taxon>Spiralia</taxon>
        <taxon>Lophotrochozoa</taxon>
        <taxon>Platyhelminthes</taxon>
        <taxon>Trematoda</taxon>
        <taxon>Digenea</taxon>
        <taxon>Plagiorchiida</taxon>
        <taxon>Echinostomata</taxon>
        <taxon>Echinostomatoidea</taxon>
        <taxon>Echinostomatidae</taxon>
        <taxon>Echinostoma</taxon>
    </lineage>
</organism>
<accession>A0A183ATL8</accession>
<name>A0A183ATL8_9TREM</name>
<dbReference type="AlphaFoldDB" id="A0A183ATL8"/>
<proteinExistence type="predicted"/>
<sequence length="48" mass="5475">LMALPGLSPQDTETGNEKAVVLTSDYFVLSQDLIYRSNCRYYSLNKLF</sequence>